<evidence type="ECO:0000313" key="2">
    <source>
        <dbReference type="EMBL" id="GIY82783.1"/>
    </source>
</evidence>
<feature type="region of interest" description="Disordered" evidence="1">
    <location>
        <begin position="1"/>
        <end position="20"/>
    </location>
</feature>
<protein>
    <submittedName>
        <fullName evidence="2">Uncharacterized protein</fullName>
    </submittedName>
</protein>
<comment type="caution">
    <text evidence="2">The sequence shown here is derived from an EMBL/GenBank/DDBJ whole genome shotgun (WGS) entry which is preliminary data.</text>
</comment>
<reference evidence="2 3" key="1">
    <citation type="submission" date="2021-06" db="EMBL/GenBank/DDBJ databases">
        <title>Caerostris extrusa draft genome.</title>
        <authorList>
            <person name="Kono N."/>
            <person name="Arakawa K."/>
        </authorList>
    </citation>
    <scope>NUCLEOTIDE SEQUENCE [LARGE SCALE GENOMIC DNA]</scope>
</reference>
<gene>
    <name evidence="2" type="ORF">CEXT_276891</name>
</gene>
<evidence type="ECO:0000256" key="1">
    <source>
        <dbReference type="SAM" id="MobiDB-lite"/>
    </source>
</evidence>
<dbReference type="EMBL" id="BPLR01016284">
    <property type="protein sequence ID" value="GIY82783.1"/>
    <property type="molecule type" value="Genomic_DNA"/>
</dbReference>
<keyword evidence="3" id="KW-1185">Reference proteome</keyword>
<evidence type="ECO:0000313" key="3">
    <source>
        <dbReference type="Proteomes" id="UP001054945"/>
    </source>
</evidence>
<name>A0AAV4WKG8_CAEEX</name>
<accession>A0AAV4WKG8</accession>
<sequence>MASNSEEKLSMNTEEWTRERDEEDKEAFLLSKLQNSSGGLDSQIWSIFASSVFPQNSTILYESYQRAYARNDLEESSEYLGKLIENSIETQAVEFYVSCIFIPPTVHNDEIIKSLHLCRTDPLERWGPLLELLKAFSIRYKWTIPEKLKVYNKFRVDELVVWLKLRGNAFHSMILKKHAKLKDKQQREEVFLNICLAFFYHFHEIASYIYPQNKPYFFKGNVLISCWMEIQLVKKKCPENLGNELLLAGIR</sequence>
<dbReference type="Proteomes" id="UP001054945">
    <property type="component" value="Unassembled WGS sequence"/>
</dbReference>
<dbReference type="AlphaFoldDB" id="A0AAV4WKG8"/>
<organism evidence="2 3">
    <name type="scientific">Caerostris extrusa</name>
    <name type="common">Bark spider</name>
    <name type="synonym">Caerostris bankana</name>
    <dbReference type="NCBI Taxonomy" id="172846"/>
    <lineage>
        <taxon>Eukaryota</taxon>
        <taxon>Metazoa</taxon>
        <taxon>Ecdysozoa</taxon>
        <taxon>Arthropoda</taxon>
        <taxon>Chelicerata</taxon>
        <taxon>Arachnida</taxon>
        <taxon>Araneae</taxon>
        <taxon>Araneomorphae</taxon>
        <taxon>Entelegynae</taxon>
        <taxon>Araneoidea</taxon>
        <taxon>Araneidae</taxon>
        <taxon>Caerostris</taxon>
    </lineage>
</organism>
<proteinExistence type="predicted"/>